<reference evidence="7 8" key="1">
    <citation type="submission" date="2019-10" db="EMBL/GenBank/DDBJ databases">
        <title>Georgenia wutianyii sp. nov. and Georgenia yuyongxinii sp. nov. isolated from plateau pika (Ochotona curzoniae) in the Qinghai-Tibet plateau of China.</title>
        <authorList>
            <person name="Tian Z."/>
        </authorList>
    </citation>
    <scope>NUCLEOTIDE SEQUENCE [LARGE SCALE GENOMIC DNA]</scope>
    <source>
        <strain evidence="7 8">JCM 19765</strain>
    </source>
</reference>
<accession>A0A6N7EI49</accession>
<dbReference type="InterPro" id="IPR006139">
    <property type="entry name" value="D-isomer_2_OHA_DH_cat_dom"/>
</dbReference>
<feature type="domain" description="D-isomer specific 2-hydroxyacid dehydrogenase NAD-binding" evidence="6">
    <location>
        <begin position="114"/>
        <end position="285"/>
    </location>
</feature>
<sequence>MRPNLIVLDDWEGRLARSEGIARMRELADVRVLDRPLAEVPDGELAGVDVVMAVRERTRFDPATFDRLPALKLVLQSGGHAYHLDAGAARTRGIVVTLGRRGAGPRAAVPELTFALMIGALRGFPTAVRTMDAGGWPAMTGRTLAGRRLGILGTGRHGARVAKLAEAFGMEVVAWARPGSSGADPTIPRLPLAELLGTSDVVSIHLRLSEEVRGLLDARALAQVKPGAVLVNTSRGAILDEAALVDALRDGPLAAAGLDVFDGEPLAADSPLRGLPNALLTPHIGWTVEEVLDEFAAIAADQLAAYLAGSLDPSELLPEAAPL</sequence>
<keyword evidence="3" id="KW-0520">NAD</keyword>
<dbReference type="RefSeq" id="WP_152194231.1">
    <property type="nucleotide sequence ID" value="NZ_VUKD01000001.1"/>
</dbReference>
<evidence type="ECO:0000256" key="4">
    <source>
        <dbReference type="RuleBase" id="RU003719"/>
    </source>
</evidence>
<proteinExistence type="inferred from homology"/>
<dbReference type="InterPro" id="IPR050857">
    <property type="entry name" value="D-2-hydroxyacid_DH"/>
</dbReference>
<dbReference type="Pfam" id="PF00389">
    <property type="entry name" value="2-Hacid_dh"/>
    <property type="match status" value="1"/>
</dbReference>
<dbReference type="PANTHER" id="PTHR42789:SF1">
    <property type="entry name" value="D-ISOMER SPECIFIC 2-HYDROXYACID DEHYDROGENASE FAMILY PROTEIN (AFU_ORTHOLOGUE AFUA_6G10090)"/>
    <property type="match status" value="1"/>
</dbReference>
<evidence type="ECO:0000259" key="6">
    <source>
        <dbReference type="Pfam" id="PF02826"/>
    </source>
</evidence>
<dbReference type="GO" id="GO:0051287">
    <property type="term" value="F:NAD binding"/>
    <property type="evidence" value="ECO:0007669"/>
    <property type="project" value="InterPro"/>
</dbReference>
<evidence type="ECO:0000256" key="1">
    <source>
        <dbReference type="ARBA" id="ARBA00005854"/>
    </source>
</evidence>
<gene>
    <name evidence="7" type="ORF">GB881_12290</name>
</gene>
<dbReference type="Proteomes" id="UP000437709">
    <property type="component" value="Unassembled WGS sequence"/>
</dbReference>
<evidence type="ECO:0000313" key="8">
    <source>
        <dbReference type="Proteomes" id="UP000437709"/>
    </source>
</evidence>
<evidence type="ECO:0000256" key="3">
    <source>
        <dbReference type="ARBA" id="ARBA00023027"/>
    </source>
</evidence>
<evidence type="ECO:0000256" key="2">
    <source>
        <dbReference type="ARBA" id="ARBA00023002"/>
    </source>
</evidence>
<protein>
    <submittedName>
        <fullName evidence="7">D-2-hydroxyacid dehydrogenase family protein</fullName>
    </submittedName>
</protein>
<dbReference type="PANTHER" id="PTHR42789">
    <property type="entry name" value="D-ISOMER SPECIFIC 2-HYDROXYACID DEHYDROGENASE FAMILY PROTEIN (AFU_ORTHOLOGUE AFUA_6G10090)"/>
    <property type="match status" value="1"/>
</dbReference>
<dbReference type="InterPro" id="IPR036291">
    <property type="entry name" value="NAD(P)-bd_dom_sf"/>
</dbReference>
<dbReference type="InterPro" id="IPR029753">
    <property type="entry name" value="D-isomer_DH_CS"/>
</dbReference>
<name>A0A6N7EI49_9MICO</name>
<keyword evidence="8" id="KW-1185">Reference proteome</keyword>
<dbReference type="OrthoDB" id="9793626at2"/>
<dbReference type="AlphaFoldDB" id="A0A6N7EI49"/>
<dbReference type="PROSITE" id="PS00671">
    <property type="entry name" value="D_2_HYDROXYACID_DH_3"/>
    <property type="match status" value="1"/>
</dbReference>
<dbReference type="InterPro" id="IPR006140">
    <property type="entry name" value="D-isomer_DH_NAD-bd"/>
</dbReference>
<dbReference type="GO" id="GO:0016616">
    <property type="term" value="F:oxidoreductase activity, acting on the CH-OH group of donors, NAD or NADP as acceptor"/>
    <property type="evidence" value="ECO:0007669"/>
    <property type="project" value="InterPro"/>
</dbReference>
<feature type="domain" description="D-isomer specific 2-hydroxyacid dehydrogenase catalytic" evidence="5">
    <location>
        <begin position="17"/>
        <end position="311"/>
    </location>
</feature>
<evidence type="ECO:0000313" key="7">
    <source>
        <dbReference type="EMBL" id="MPV37809.1"/>
    </source>
</evidence>
<dbReference type="SUPFAM" id="SSF51735">
    <property type="entry name" value="NAD(P)-binding Rossmann-fold domains"/>
    <property type="match status" value="1"/>
</dbReference>
<dbReference type="Pfam" id="PF02826">
    <property type="entry name" value="2-Hacid_dh_C"/>
    <property type="match status" value="1"/>
</dbReference>
<organism evidence="7 8">
    <name type="scientific">Georgenia subflava</name>
    <dbReference type="NCBI Taxonomy" id="1622177"/>
    <lineage>
        <taxon>Bacteria</taxon>
        <taxon>Bacillati</taxon>
        <taxon>Actinomycetota</taxon>
        <taxon>Actinomycetes</taxon>
        <taxon>Micrococcales</taxon>
        <taxon>Bogoriellaceae</taxon>
        <taxon>Georgenia</taxon>
    </lineage>
</organism>
<dbReference type="Gene3D" id="3.40.50.720">
    <property type="entry name" value="NAD(P)-binding Rossmann-like Domain"/>
    <property type="match status" value="2"/>
</dbReference>
<comment type="caution">
    <text evidence="7">The sequence shown here is derived from an EMBL/GenBank/DDBJ whole genome shotgun (WGS) entry which is preliminary data.</text>
</comment>
<comment type="similarity">
    <text evidence="1 4">Belongs to the D-isomer specific 2-hydroxyacid dehydrogenase family.</text>
</comment>
<dbReference type="SUPFAM" id="SSF52283">
    <property type="entry name" value="Formate/glycerate dehydrogenase catalytic domain-like"/>
    <property type="match status" value="1"/>
</dbReference>
<keyword evidence="2 4" id="KW-0560">Oxidoreductase</keyword>
<dbReference type="EMBL" id="WHPC01000050">
    <property type="protein sequence ID" value="MPV37809.1"/>
    <property type="molecule type" value="Genomic_DNA"/>
</dbReference>
<evidence type="ECO:0000259" key="5">
    <source>
        <dbReference type="Pfam" id="PF00389"/>
    </source>
</evidence>